<dbReference type="InterPro" id="IPR013783">
    <property type="entry name" value="Ig-like_fold"/>
</dbReference>
<dbReference type="Gene3D" id="2.60.40.10">
    <property type="entry name" value="Immunoglobulins"/>
    <property type="match status" value="3"/>
</dbReference>
<dbReference type="EMBL" id="JAVKGS010000001">
    <property type="protein sequence ID" value="MDR5691322.1"/>
    <property type="molecule type" value="Genomic_DNA"/>
</dbReference>
<comment type="caution">
    <text evidence="1">The sequence shown here is derived from an EMBL/GenBank/DDBJ whole genome shotgun (WGS) entry which is preliminary data.</text>
</comment>
<accession>A0ABU1FHU0</accession>
<name>A0ABU1FHU0_9MICO</name>
<evidence type="ECO:0000313" key="2">
    <source>
        <dbReference type="Proteomes" id="UP001260072"/>
    </source>
</evidence>
<sequence>MIHAAARIAIGAALAVLLVAGVGANGPGFSSAAFTSQTSNGSSAVGAAVDWTPPTVSIQNPGTGLKDTVSITAAASDAETGIRDVVVQVQAAGATTWTTLCTATASPYRCSWDTRTVPDGSYDLRAIATDNAGYATTSALVRTTVANAFAVLLADPGDVVRGTVPLATTLQNAGTGTYSVRVEYAAAGSGTWRTLCSNLTAPYTCNWNTASFANDYFDLRSVATLNGITMTSAVVADVLVDNVAPSVTMTDPGTPLSGTVTLAASASDAHSGVNRVVIQYTPTGTTAWKDACTVTAPPYSCRFDTTTVADGVYAFRAVATDDAGNSATSTTVSSRTVDNSVISISMEDPGAFLSGTVTLSAAANSSAGVKSIVIQRAQSGTGTWTAVCTITTAPYSCAWDTRTVADGLVDFRAILTDNANKQVTSNTVSGRRVDNTPVRGFDVQTANGGAAPGKVDTGDTMTFTYSEQMNPASIVAGWNGSALPVTLRLRDGNLLGLGNAGDTVDILRSGAAVNLGSVNLKQDYIKTSKTSNFNATLTASTATVNGMPVTVVQVTVGSLLNGGALRTVNTASAMVWSPAAAATDMAGNPCSTAPVTESGALDREF</sequence>
<proteinExistence type="predicted"/>
<dbReference type="Pfam" id="PF17957">
    <property type="entry name" value="Big_7"/>
    <property type="match status" value="3"/>
</dbReference>
<protein>
    <submittedName>
        <fullName evidence="1">Ig-like domain-containing protein</fullName>
    </submittedName>
</protein>
<dbReference type="RefSeq" id="WP_310519946.1">
    <property type="nucleotide sequence ID" value="NZ_BAABBS010000003.1"/>
</dbReference>
<reference evidence="2" key="1">
    <citation type="submission" date="2023-07" db="EMBL/GenBank/DDBJ databases">
        <title>Description of three actinobacteria isolated from air of manufacturing shop in a pharmaceutical factory.</title>
        <authorList>
            <person name="Zhang D.-F."/>
        </authorList>
    </citation>
    <scope>NUCLEOTIDE SEQUENCE [LARGE SCALE GENOMIC DNA]</scope>
    <source>
        <strain evidence="2">CCTCC AB 2011122</strain>
    </source>
</reference>
<evidence type="ECO:0000313" key="1">
    <source>
        <dbReference type="EMBL" id="MDR5691322.1"/>
    </source>
</evidence>
<keyword evidence="2" id="KW-1185">Reference proteome</keyword>
<gene>
    <name evidence="1" type="ORF">RH861_04515</name>
</gene>
<dbReference type="Proteomes" id="UP001260072">
    <property type="component" value="Unassembled WGS sequence"/>
</dbReference>
<organism evidence="1 2">
    <name type="scientific">Agromyces indicus</name>
    <dbReference type="NCBI Taxonomy" id="758919"/>
    <lineage>
        <taxon>Bacteria</taxon>
        <taxon>Bacillati</taxon>
        <taxon>Actinomycetota</taxon>
        <taxon>Actinomycetes</taxon>
        <taxon>Micrococcales</taxon>
        <taxon>Microbacteriaceae</taxon>
        <taxon>Agromyces</taxon>
    </lineage>
</organism>